<evidence type="ECO:0000313" key="1">
    <source>
        <dbReference type="EMBL" id="PWN50171.1"/>
    </source>
</evidence>
<dbReference type="Proteomes" id="UP000245626">
    <property type="component" value="Unassembled WGS sequence"/>
</dbReference>
<reference evidence="1 2" key="1">
    <citation type="journal article" date="2018" name="Mol. Biol. Evol.">
        <title>Broad Genomic Sampling Reveals a Smut Pathogenic Ancestry of the Fungal Clade Ustilaginomycotina.</title>
        <authorList>
            <person name="Kijpornyongpan T."/>
            <person name="Mondo S.J."/>
            <person name="Barry K."/>
            <person name="Sandor L."/>
            <person name="Lee J."/>
            <person name="Lipzen A."/>
            <person name="Pangilinan J."/>
            <person name="LaButti K."/>
            <person name="Hainaut M."/>
            <person name="Henrissat B."/>
            <person name="Grigoriev I.V."/>
            <person name="Spatafora J.W."/>
            <person name="Aime M.C."/>
        </authorList>
    </citation>
    <scope>NUCLEOTIDE SEQUENCE [LARGE SCALE GENOMIC DNA]</scope>
    <source>
        <strain evidence="1 2">SA 807</strain>
    </source>
</reference>
<protein>
    <submittedName>
        <fullName evidence="1">Uncharacterized protein</fullName>
    </submittedName>
</protein>
<keyword evidence="2" id="KW-1185">Reference proteome</keyword>
<evidence type="ECO:0000313" key="2">
    <source>
        <dbReference type="Proteomes" id="UP000245626"/>
    </source>
</evidence>
<proteinExistence type="predicted"/>
<dbReference type="EMBL" id="KZ819961">
    <property type="protein sequence ID" value="PWN50171.1"/>
    <property type="molecule type" value="Genomic_DNA"/>
</dbReference>
<name>A0ACD0NWJ9_9BASI</name>
<accession>A0ACD0NWJ9</accession>
<organism evidence="1 2">
    <name type="scientific">Violaceomyces palustris</name>
    <dbReference type="NCBI Taxonomy" id="1673888"/>
    <lineage>
        <taxon>Eukaryota</taxon>
        <taxon>Fungi</taxon>
        <taxon>Dikarya</taxon>
        <taxon>Basidiomycota</taxon>
        <taxon>Ustilaginomycotina</taxon>
        <taxon>Ustilaginomycetes</taxon>
        <taxon>Violaceomycetales</taxon>
        <taxon>Violaceomycetaceae</taxon>
        <taxon>Violaceomyces</taxon>
    </lineage>
</organism>
<sequence>MSKSVSPTWKTPTPDDNPPPPPPPPPLSFPYSSDASSKPTRFKKRHNLYPALSPFLRMNTNPPCSSFPDGDSALSPSPPLFAFFPRVEMGKGKENFAGKETGLEKRGQGDGAWSGYKCRDPMQPISSIPQKKKQGKKDRQEEPPPFYLSRSHQGGIQ</sequence>
<gene>
    <name evidence="1" type="ORF">IE53DRAFT_107840</name>
</gene>